<keyword evidence="2" id="KW-1185">Reference proteome</keyword>
<reference evidence="1 2" key="1">
    <citation type="journal article" date="2014" name="Curr. Biol.">
        <title>The genome of the clonal raider ant Cerapachys biroi.</title>
        <authorList>
            <person name="Oxley P.R."/>
            <person name="Ji L."/>
            <person name="Fetter-Pruneda I."/>
            <person name="McKenzie S.K."/>
            <person name="Li C."/>
            <person name="Hu H."/>
            <person name="Zhang G."/>
            <person name="Kronauer D.J."/>
        </authorList>
    </citation>
    <scope>NUCLEOTIDE SEQUENCE [LARGE SCALE GENOMIC DNA]</scope>
</reference>
<name>A0A026VSL1_OOCBI</name>
<dbReference type="OrthoDB" id="8185397at2759"/>
<evidence type="ECO:0000313" key="1">
    <source>
        <dbReference type="EMBL" id="EZA46501.1"/>
    </source>
</evidence>
<dbReference type="AlphaFoldDB" id="A0A026VSL1"/>
<proteinExistence type="predicted"/>
<dbReference type="EMBL" id="KK111010">
    <property type="protein sequence ID" value="EZA46501.1"/>
    <property type="molecule type" value="Genomic_DNA"/>
</dbReference>
<organism evidence="1 2">
    <name type="scientific">Ooceraea biroi</name>
    <name type="common">Clonal raider ant</name>
    <name type="synonym">Cerapachys biroi</name>
    <dbReference type="NCBI Taxonomy" id="2015173"/>
    <lineage>
        <taxon>Eukaryota</taxon>
        <taxon>Metazoa</taxon>
        <taxon>Ecdysozoa</taxon>
        <taxon>Arthropoda</taxon>
        <taxon>Hexapoda</taxon>
        <taxon>Insecta</taxon>
        <taxon>Pterygota</taxon>
        <taxon>Neoptera</taxon>
        <taxon>Endopterygota</taxon>
        <taxon>Hymenoptera</taxon>
        <taxon>Apocrita</taxon>
        <taxon>Aculeata</taxon>
        <taxon>Formicoidea</taxon>
        <taxon>Formicidae</taxon>
        <taxon>Dorylinae</taxon>
        <taxon>Ooceraea</taxon>
    </lineage>
</organism>
<gene>
    <name evidence="1" type="ORF">X777_00094</name>
</gene>
<evidence type="ECO:0000313" key="2">
    <source>
        <dbReference type="Proteomes" id="UP000053097"/>
    </source>
</evidence>
<dbReference type="Proteomes" id="UP000053097">
    <property type="component" value="Unassembled WGS sequence"/>
</dbReference>
<feature type="non-terminal residue" evidence="1">
    <location>
        <position position="1"/>
    </location>
</feature>
<protein>
    <submittedName>
        <fullName evidence="1">Uncharacterized protein</fullName>
    </submittedName>
</protein>
<sequence>SAGITSDVQPLQDPRNPYKEEIQVYELTGGVELVPLLTSRRYRSHPQTTRYVVTDATRPGYMIES</sequence>
<accession>A0A026VSL1</accession>